<feature type="non-terminal residue" evidence="6">
    <location>
        <position position="1"/>
    </location>
</feature>
<evidence type="ECO:0000313" key="7">
    <source>
        <dbReference type="Proteomes" id="UP001476798"/>
    </source>
</evidence>
<feature type="transmembrane region" description="Helical" evidence="5">
    <location>
        <begin position="6"/>
        <end position="27"/>
    </location>
</feature>
<evidence type="ECO:0000256" key="3">
    <source>
        <dbReference type="ARBA" id="ARBA00022989"/>
    </source>
</evidence>
<dbReference type="EMBL" id="JAHRIO010088012">
    <property type="protein sequence ID" value="MEQ2186954.1"/>
    <property type="molecule type" value="Genomic_DNA"/>
</dbReference>
<organism evidence="6 7">
    <name type="scientific">Goodea atripinnis</name>
    <dbReference type="NCBI Taxonomy" id="208336"/>
    <lineage>
        <taxon>Eukaryota</taxon>
        <taxon>Metazoa</taxon>
        <taxon>Chordata</taxon>
        <taxon>Craniata</taxon>
        <taxon>Vertebrata</taxon>
        <taxon>Euteleostomi</taxon>
        <taxon>Actinopterygii</taxon>
        <taxon>Neopterygii</taxon>
        <taxon>Teleostei</taxon>
        <taxon>Neoteleostei</taxon>
        <taxon>Acanthomorphata</taxon>
        <taxon>Ovalentaria</taxon>
        <taxon>Atherinomorphae</taxon>
        <taxon>Cyprinodontiformes</taxon>
        <taxon>Goodeidae</taxon>
        <taxon>Goodea</taxon>
    </lineage>
</organism>
<reference evidence="6 7" key="1">
    <citation type="submission" date="2021-06" db="EMBL/GenBank/DDBJ databases">
        <authorList>
            <person name="Palmer J.M."/>
        </authorList>
    </citation>
    <scope>NUCLEOTIDE SEQUENCE [LARGE SCALE GENOMIC DNA]</scope>
    <source>
        <strain evidence="6 7">GA_2019</strain>
        <tissue evidence="6">Muscle</tissue>
    </source>
</reference>
<evidence type="ECO:0000256" key="4">
    <source>
        <dbReference type="ARBA" id="ARBA00023136"/>
    </source>
</evidence>
<accession>A0ABV0PTZ6</accession>
<evidence type="ECO:0000313" key="6">
    <source>
        <dbReference type="EMBL" id="MEQ2186954.1"/>
    </source>
</evidence>
<keyword evidence="7" id="KW-1185">Reference proteome</keyword>
<keyword evidence="4 5" id="KW-0472">Membrane</keyword>
<dbReference type="Pfam" id="PF00335">
    <property type="entry name" value="Tetraspanin"/>
    <property type="match status" value="1"/>
</dbReference>
<evidence type="ECO:0000256" key="2">
    <source>
        <dbReference type="ARBA" id="ARBA00022692"/>
    </source>
</evidence>
<comment type="caution">
    <text evidence="6">The sequence shown here is derived from an EMBL/GenBank/DDBJ whole genome shotgun (WGS) entry which is preliminary data.</text>
</comment>
<evidence type="ECO:0000256" key="1">
    <source>
        <dbReference type="ARBA" id="ARBA00004141"/>
    </source>
</evidence>
<comment type="subcellular location">
    <subcellularLocation>
        <location evidence="1">Membrane</location>
        <topology evidence="1">Multi-pass membrane protein</topology>
    </subcellularLocation>
</comment>
<proteinExistence type="predicted"/>
<gene>
    <name evidence="6" type="ORF">GOODEAATRI_034131</name>
</gene>
<dbReference type="Proteomes" id="UP001476798">
    <property type="component" value="Unassembled WGS sequence"/>
</dbReference>
<name>A0ABV0PTZ6_9TELE</name>
<feature type="transmembrane region" description="Helical" evidence="5">
    <location>
        <begin position="34"/>
        <end position="54"/>
    </location>
</feature>
<sequence length="77" mass="8207">VSGVALLSFGIYLMVNFRIAALTPSLASLNIPSMLLISGIIITCVSFLGFLGALKENRCLLLTVSLSHTTQTHTRVS</sequence>
<dbReference type="InterPro" id="IPR018499">
    <property type="entry name" value="Tetraspanin/Peripherin"/>
</dbReference>
<keyword evidence="3 5" id="KW-1133">Transmembrane helix</keyword>
<keyword evidence="2 5" id="KW-0812">Transmembrane</keyword>
<evidence type="ECO:0000256" key="5">
    <source>
        <dbReference type="SAM" id="Phobius"/>
    </source>
</evidence>
<evidence type="ECO:0008006" key="8">
    <source>
        <dbReference type="Google" id="ProtNLM"/>
    </source>
</evidence>
<protein>
    <recommendedName>
        <fullName evidence="8">NADH dehydrogenase subunit 4L</fullName>
    </recommendedName>
</protein>